<dbReference type="OrthoDB" id="9816557at2"/>
<proteinExistence type="predicted"/>
<organism evidence="2 3">
    <name type="scientific">Paenibacillus psychroresistens</name>
    <dbReference type="NCBI Taxonomy" id="1778678"/>
    <lineage>
        <taxon>Bacteria</taxon>
        <taxon>Bacillati</taxon>
        <taxon>Bacillota</taxon>
        <taxon>Bacilli</taxon>
        <taxon>Bacillales</taxon>
        <taxon>Paenibacillaceae</taxon>
        <taxon>Paenibacillus</taxon>
    </lineage>
</organism>
<dbReference type="EMBL" id="CP034235">
    <property type="protein sequence ID" value="QGQ96625.1"/>
    <property type="molecule type" value="Genomic_DNA"/>
</dbReference>
<dbReference type="AlphaFoldDB" id="A0A6B8RM66"/>
<reference evidence="3" key="1">
    <citation type="submission" date="2018-11" db="EMBL/GenBank/DDBJ databases">
        <title>Complete genome sequence of Paenibacillus sp. ML311-T8.</title>
        <authorList>
            <person name="Nam Y.-D."/>
            <person name="Kang J."/>
            <person name="Chung W.-H."/>
            <person name="Park Y.S."/>
        </authorList>
    </citation>
    <scope>NUCLEOTIDE SEQUENCE [LARGE SCALE GENOMIC DNA]</scope>
    <source>
        <strain evidence="3">ML311-T8</strain>
    </source>
</reference>
<gene>
    <name evidence="2" type="ORF">EHS13_17955</name>
</gene>
<evidence type="ECO:0000256" key="1">
    <source>
        <dbReference type="SAM" id="Coils"/>
    </source>
</evidence>
<protein>
    <recommendedName>
        <fullName evidence="4">SH3 domain-containing protein</fullName>
    </recommendedName>
</protein>
<keyword evidence="1" id="KW-0175">Coiled coil</keyword>
<evidence type="ECO:0008006" key="4">
    <source>
        <dbReference type="Google" id="ProtNLM"/>
    </source>
</evidence>
<feature type="coiled-coil region" evidence="1">
    <location>
        <begin position="29"/>
        <end position="63"/>
    </location>
</feature>
<dbReference type="PROSITE" id="PS51257">
    <property type="entry name" value="PROKAR_LIPOPROTEIN"/>
    <property type="match status" value="1"/>
</dbReference>
<accession>A0A6B8RM66</accession>
<evidence type="ECO:0000313" key="3">
    <source>
        <dbReference type="Proteomes" id="UP000426246"/>
    </source>
</evidence>
<sequence length="323" mass="35809">MLQKMIVVVMGLAIISGCRDSGEVASNQINVLQIKLADMEQKLNETQQKLEVSIQQLEESEVKQQKSALELQNSQDTLQKFQEPHMAIDWNSLDSLGEVHEDLDLNGDGSVVRTAILADHGNPLRISTDAASIAMETDGLDGTFETVQIGKTDKSRQLAFPATGPSGMGMTYFFQYNKDSMIFEYLGVVPGKGDALKITGDGSVITSQEHGAILYTWFHEQTYLLSIDHKLKLMPQDLYLMPPEKLILKINLTLQKSRKASSTGVILKKGEEITLIATDDKEWIQVRTKAGVEAWLALDGYDTVRSLKLPFEDVFDGYLSHAG</sequence>
<name>A0A6B8RM66_9BACL</name>
<dbReference type="RefSeq" id="WP_155701697.1">
    <property type="nucleotide sequence ID" value="NZ_CP034235.1"/>
</dbReference>
<keyword evidence="3" id="KW-1185">Reference proteome</keyword>
<evidence type="ECO:0000313" key="2">
    <source>
        <dbReference type="EMBL" id="QGQ96625.1"/>
    </source>
</evidence>
<dbReference type="Proteomes" id="UP000426246">
    <property type="component" value="Chromosome"/>
</dbReference>
<dbReference type="KEGG" id="ppsc:EHS13_17955"/>